<feature type="compositionally biased region" description="Basic residues" evidence="1">
    <location>
        <begin position="258"/>
        <end position="269"/>
    </location>
</feature>
<organism evidence="2">
    <name type="scientific">uncultured Rubrobacteraceae bacterium</name>
    <dbReference type="NCBI Taxonomy" id="349277"/>
    <lineage>
        <taxon>Bacteria</taxon>
        <taxon>Bacillati</taxon>
        <taxon>Actinomycetota</taxon>
        <taxon>Rubrobacteria</taxon>
        <taxon>Rubrobacterales</taxon>
        <taxon>Rubrobacteraceae</taxon>
        <taxon>environmental samples</taxon>
    </lineage>
</organism>
<sequence>ERSYAKETQGPHRRRRHRRSGGRDGVAAGRHRGRSLRSARGRRGRGRRLPHPRQQRPGRPARHRRPPTRALGGLPHAAHGDPERHGQTPRRGPQRRDASRWHGKPDPQAGQPLPSAARRGHPTRGQHRVREAARGRGGHAGRWRHGELRGRHRGRGGPSDRGRRHTLQDPPRHRPVGARGPLRPRAQRRRVRPGCACGGRAGHVPHGLRRARVLRLRGPSLGRGLVVRQPSLARRAEQGGARRHQHGMLEGDADGALRRGRHSGGRHRPRDPGQARRLGHLRPPIRPHVAQGGDDRHRGRGARDRALIRAGRLHGHRRRRRARQVPAGSPGDRAGLRRLRAVAPPAGGARRRARGQDQQQQGGRTRRTGAARPDAARDPQARRQRRIPRVDARLSHRLGREGGRL</sequence>
<feature type="compositionally biased region" description="Basic and acidic residues" evidence="1">
    <location>
        <begin position="388"/>
        <end position="405"/>
    </location>
</feature>
<feature type="compositionally biased region" description="Basic residues" evidence="1">
    <location>
        <begin position="118"/>
        <end position="127"/>
    </location>
</feature>
<feature type="non-terminal residue" evidence="2">
    <location>
        <position position="405"/>
    </location>
</feature>
<reference evidence="2" key="1">
    <citation type="submission" date="2020-02" db="EMBL/GenBank/DDBJ databases">
        <authorList>
            <person name="Meier V. D."/>
        </authorList>
    </citation>
    <scope>NUCLEOTIDE SEQUENCE</scope>
    <source>
        <strain evidence="2">AVDCRST_MAG05</strain>
    </source>
</reference>
<dbReference type="AlphaFoldDB" id="A0A6J4SZI2"/>
<proteinExistence type="predicted"/>
<feature type="compositionally biased region" description="Basic residues" evidence="1">
    <location>
        <begin position="11"/>
        <end position="20"/>
    </location>
</feature>
<feature type="compositionally biased region" description="Basic and acidic residues" evidence="1">
    <location>
        <begin position="94"/>
        <end position="105"/>
    </location>
</feature>
<protein>
    <submittedName>
        <fullName evidence="2">Uncharacterized oxidoreductase</fullName>
    </submittedName>
</protein>
<feature type="compositionally biased region" description="Basic and acidic residues" evidence="1">
    <location>
        <begin position="158"/>
        <end position="172"/>
    </location>
</feature>
<feature type="non-terminal residue" evidence="2">
    <location>
        <position position="1"/>
    </location>
</feature>
<evidence type="ECO:0000313" key="2">
    <source>
        <dbReference type="EMBL" id="CAA9509470.1"/>
    </source>
</evidence>
<feature type="compositionally biased region" description="Basic residues" evidence="1">
    <location>
        <begin position="29"/>
        <end position="67"/>
    </location>
</feature>
<dbReference type="EMBL" id="CADCVM010000326">
    <property type="protein sequence ID" value="CAA9509470.1"/>
    <property type="molecule type" value="Genomic_DNA"/>
</dbReference>
<feature type="compositionally biased region" description="Basic and acidic residues" evidence="1">
    <location>
        <begin position="293"/>
        <end position="307"/>
    </location>
</feature>
<gene>
    <name evidence="2" type="ORF">AVDCRST_MAG05-2934</name>
</gene>
<feature type="compositionally biased region" description="Basic residues" evidence="1">
    <location>
        <begin position="311"/>
        <end position="323"/>
    </location>
</feature>
<feature type="region of interest" description="Disordered" evidence="1">
    <location>
        <begin position="249"/>
        <end position="405"/>
    </location>
</feature>
<name>A0A6J4SZI2_9ACTN</name>
<accession>A0A6J4SZI2</accession>
<evidence type="ECO:0000256" key="1">
    <source>
        <dbReference type="SAM" id="MobiDB-lite"/>
    </source>
</evidence>
<feature type="region of interest" description="Disordered" evidence="1">
    <location>
        <begin position="1"/>
        <end position="198"/>
    </location>
</feature>